<sequence length="80" mass="9395">MLQRVDDMYAVEFETDITSRYLKIKDYEKLANKHVRIIILVEEDSRACPNRQAGGALEEFERIKAKRKSFPEVDMDIEMG</sequence>
<organism evidence="1 2">
    <name type="scientific">Halomonas cerina</name>
    <dbReference type="NCBI Taxonomy" id="447424"/>
    <lineage>
        <taxon>Bacteria</taxon>
        <taxon>Pseudomonadati</taxon>
        <taxon>Pseudomonadota</taxon>
        <taxon>Gammaproteobacteria</taxon>
        <taxon>Oceanospirillales</taxon>
        <taxon>Halomonadaceae</taxon>
        <taxon>Halomonas</taxon>
    </lineage>
</organism>
<dbReference type="Proteomes" id="UP000547614">
    <property type="component" value="Unassembled WGS sequence"/>
</dbReference>
<name>A0A839V999_9GAMM</name>
<dbReference type="RefSeq" id="WP_183327650.1">
    <property type="nucleotide sequence ID" value="NZ_JACHXP010000023.1"/>
</dbReference>
<accession>A0A839V999</accession>
<protein>
    <submittedName>
        <fullName evidence="1">Uncharacterized protein</fullName>
    </submittedName>
</protein>
<dbReference type="AlphaFoldDB" id="A0A839V999"/>
<evidence type="ECO:0000313" key="2">
    <source>
        <dbReference type="Proteomes" id="UP000547614"/>
    </source>
</evidence>
<keyword evidence="2" id="KW-1185">Reference proteome</keyword>
<gene>
    <name evidence="1" type="ORF">FHR94_003507</name>
</gene>
<comment type="caution">
    <text evidence="1">The sequence shown here is derived from an EMBL/GenBank/DDBJ whole genome shotgun (WGS) entry which is preliminary data.</text>
</comment>
<reference evidence="1 2" key="1">
    <citation type="submission" date="2020-08" db="EMBL/GenBank/DDBJ databases">
        <title>Genomic Encyclopedia of Type Strains, Phase III (KMG-III): the genomes of soil and plant-associated and newly described type strains.</title>
        <authorList>
            <person name="Whitman W."/>
        </authorList>
    </citation>
    <scope>NUCLEOTIDE SEQUENCE [LARGE SCALE GENOMIC DNA]</scope>
    <source>
        <strain evidence="1 2">CECT 7282</strain>
    </source>
</reference>
<dbReference type="EMBL" id="JACHXP010000023">
    <property type="protein sequence ID" value="MBB3192223.1"/>
    <property type="molecule type" value="Genomic_DNA"/>
</dbReference>
<evidence type="ECO:0000313" key="1">
    <source>
        <dbReference type="EMBL" id="MBB3192223.1"/>
    </source>
</evidence>
<proteinExistence type="predicted"/>